<evidence type="ECO:0000313" key="2">
    <source>
        <dbReference type="EMBL" id="MEQ2186898.1"/>
    </source>
</evidence>
<reference evidence="2 3" key="1">
    <citation type="submission" date="2021-06" db="EMBL/GenBank/DDBJ databases">
        <authorList>
            <person name="Palmer J.M."/>
        </authorList>
    </citation>
    <scope>NUCLEOTIDE SEQUENCE [LARGE SCALE GENOMIC DNA]</scope>
    <source>
        <strain evidence="2 3">GA_2019</strain>
        <tissue evidence="2">Muscle</tissue>
    </source>
</reference>
<name>A0ABV0PU69_9TELE</name>
<evidence type="ECO:0000256" key="1">
    <source>
        <dbReference type="SAM" id="Phobius"/>
    </source>
</evidence>
<proteinExistence type="predicted"/>
<dbReference type="EMBL" id="JAHRIO010087136">
    <property type="protein sequence ID" value="MEQ2186898.1"/>
    <property type="molecule type" value="Genomic_DNA"/>
</dbReference>
<keyword evidence="1" id="KW-1133">Transmembrane helix</keyword>
<gene>
    <name evidence="2" type="ORF">GOODEAATRI_033611</name>
</gene>
<dbReference type="Proteomes" id="UP001476798">
    <property type="component" value="Unassembled WGS sequence"/>
</dbReference>
<sequence>MQCITITDSCLQEQRKSSNVISSKKKVNKLEAQQGPNPEHCGITVRSNMALYMAVSLLCSFFPVLVLYLAVAVQVLPTRQQLLRISQSFFQFPPIQRFFEILVGSAAALRGKYGRSRLGKCAGMLVKL</sequence>
<keyword evidence="1" id="KW-0472">Membrane</keyword>
<accession>A0ABV0PU69</accession>
<organism evidence="2 3">
    <name type="scientific">Goodea atripinnis</name>
    <dbReference type="NCBI Taxonomy" id="208336"/>
    <lineage>
        <taxon>Eukaryota</taxon>
        <taxon>Metazoa</taxon>
        <taxon>Chordata</taxon>
        <taxon>Craniata</taxon>
        <taxon>Vertebrata</taxon>
        <taxon>Euteleostomi</taxon>
        <taxon>Actinopterygii</taxon>
        <taxon>Neopterygii</taxon>
        <taxon>Teleostei</taxon>
        <taxon>Neoteleostei</taxon>
        <taxon>Acanthomorphata</taxon>
        <taxon>Ovalentaria</taxon>
        <taxon>Atherinomorphae</taxon>
        <taxon>Cyprinodontiformes</taxon>
        <taxon>Goodeidae</taxon>
        <taxon>Goodea</taxon>
    </lineage>
</organism>
<protein>
    <submittedName>
        <fullName evidence="2">Uncharacterized protein</fullName>
    </submittedName>
</protein>
<keyword evidence="1" id="KW-0812">Transmembrane</keyword>
<keyword evidence="3" id="KW-1185">Reference proteome</keyword>
<comment type="caution">
    <text evidence="2">The sequence shown here is derived from an EMBL/GenBank/DDBJ whole genome shotgun (WGS) entry which is preliminary data.</text>
</comment>
<evidence type="ECO:0000313" key="3">
    <source>
        <dbReference type="Proteomes" id="UP001476798"/>
    </source>
</evidence>
<feature type="transmembrane region" description="Helical" evidence="1">
    <location>
        <begin position="50"/>
        <end position="76"/>
    </location>
</feature>